<organism evidence="1 2">
    <name type="scientific">Takifugu flavidus</name>
    <name type="common">sansaifugu</name>
    <dbReference type="NCBI Taxonomy" id="433684"/>
    <lineage>
        <taxon>Eukaryota</taxon>
        <taxon>Metazoa</taxon>
        <taxon>Chordata</taxon>
        <taxon>Craniata</taxon>
        <taxon>Vertebrata</taxon>
        <taxon>Euteleostomi</taxon>
        <taxon>Actinopterygii</taxon>
        <taxon>Neopterygii</taxon>
        <taxon>Teleostei</taxon>
        <taxon>Neoteleostei</taxon>
        <taxon>Acanthomorphata</taxon>
        <taxon>Eupercaria</taxon>
        <taxon>Tetraodontiformes</taxon>
        <taxon>Tetradontoidea</taxon>
        <taxon>Tetraodontidae</taxon>
        <taxon>Takifugu</taxon>
    </lineage>
</organism>
<proteinExistence type="predicted"/>
<protein>
    <submittedName>
        <fullName evidence="1">Uncharacterized protein</fullName>
    </submittedName>
</protein>
<accession>A0A5C6PMM1</accession>
<dbReference type="AlphaFoldDB" id="A0A5C6PMM1"/>
<dbReference type="EMBL" id="RHFK02000001">
    <property type="protein sequence ID" value="TWW80189.1"/>
    <property type="molecule type" value="Genomic_DNA"/>
</dbReference>
<name>A0A5C6PMM1_9TELE</name>
<dbReference type="Proteomes" id="UP000324091">
    <property type="component" value="Chromosome 1"/>
</dbReference>
<evidence type="ECO:0000313" key="2">
    <source>
        <dbReference type="Proteomes" id="UP000324091"/>
    </source>
</evidence>
<comment type="caution">
    <text evidence="1">The sequence shown here is derived from an EMBL/GenBank/DDBJ whole genome shotgun (WGS) entry which is preliminary data.</text>
</comment>
<evidence type="ECO:0000313" key="1">
    <source>
        <dbReference type="EMBL" id="TWW80189.1"/>
    </source>
</evidence>
<keyword evidence="2" id="KW-1185">Reference proteome</keyword>
<gene>
    <name evidence="1" type="ORF">D4764_01G0000040</name>
</gene>
<reference evidence="1 2" key="1">
    <citation type="submission" date="2019-04" db="EMBL/GenBank/DDBJ databases">
        <title>Chromosome genome assembly for Takifugu flavidus.</title>
        <authorList>
            <person name="Xiao S."/>
        </authorList>
    </citation>
    <scope>NUCLEOTIDE SEQUENCE [LARGE SCALE GENOMIC DNA]</scope>
    <source>
        <strain evidence="1">HTHZ2018</strain>
        <tissue evidence="1">Muscle</tissue>
    </source>
</reference>
<sequence>MDSKTKTSEGEILEILIDLIATTRTDLMNDAQGFHHKQGTHPRNKGHRVEELKRETLADPVCRHLSQVVAAAMACSSVASVSSSHTPCSATTYSSCTRATSGSRSQSAELRGPCFGQLSTLILNKKCPGVPPVMLSDRINQKSPSDHTQSLTCHGPSLRRTFLNGRDERIWYLLILTPDGLK</sequence>